<dbReference type="InterPro" id="IPR003457">
    <property type="entry name" value="Transprt_MerT"/>
</dbReference>
<evidence type="ECO:0000256" key="14">
    <source>
        <dbReference type="ARBA" id="ARBA00045720"/>
    </source>
</evidence>
<evidence type="ECO:0000256" key="2">
    <source>
        <dbReference type="ARBA" id="ARBA00008224"/>
    </source>
</evidence>
<keyword evidence="6" id="KW-1003">Cell membrane</keyword>
<evidence type="ECO:0000256" key="15">
    <source>
        <dbReference type="SAM" id="Phobius"/>
    </source>
</evidence>
<feature type="transmembrane region" description="Helical" evidence="15">
    <location>
        <begin position="134"/>
        <end position="153"/>
    </location>
</feature>
<evidence type="ECO:0000256" key="6">
    <source>
        <dbReference type="ARBA" id="ARBA00022475"/>
    </source>
</evidence>
<gene>
    <name evidence="16" type="ORF">Q4610_19355</name>
</gene>
<keyword evidence="7" id="KW-0997">Cell inner membrane</keyword>
<evidence type="ECO:0000313" key="16">
    <source>
        <dbReference type="EMBL" id="MDO7837206.1"/>
    </source>
</evidence>
<dbReference type="Gene3D" id="1.10.287.910">
    <property type="entry name" value="bacterial mercury transporter, merf"/>
    <property type="match status" value="1"/>
</dbReference>
<comment type="similarity">
    <text evidence="2">Belongs to the MerT family.</text>
</comment>
<evidence type="ECO:0000256" key="12">
    <source>
        <dbReference type="ARBA" id="ARBA00023136"/>
    </source>
</evidence>
<evidence type="ECO:0000256" key="13">
    <source>
        <dbReference type="ARBA" id="ARBA00030934"/>
    </source>
</evidence>
<evidence type="ECO:0000256" key="10">
    <source>
        <dbReference type="ARBA" id="ARBA00022914"/>
    </source>
</evidence>
<keyword evidence="12 15" id="KW-0472">Membrane</keyword>
<comment type="caution">
    <text evidence="16">The sequence shown here is derived from an EMBL/GenBank/DDBJ whole genome shotgun (WGS) entry which is preliminary data.</text>
</comment>
<evidence type="ECO:0000313" key="17">
    <source>
        <dbReference type="Proteomes" id="UP001176471"/>
    </source>
</evidence>
<evidence type="ECO:0000256" key="1">
    <source>
        <dbReference type="ARBA" id="ARBA00004429"/>
    </source>
</evidence>
<keyword evidence="11 15" id="KW-1133">Transmembrane helix</keyword>
<organism evidence="16 17">
    <name type="scientific">Sphingobium cyanobacteriorum</name>
    <dbReference type="NCBI Taxonomy" id="3063954"/>
    <lineage>
        <taxon>Bacteria</taxon>
        <taxon>Pseudomonadati</taxon>
        <taxon>Pseudomonadota</taxon>
        <taxon>Alphaproteobacteria</taxon>
        <taxon>Sphingomonadales</taxon>
        <taxon>Sphingomonadaceae</taxon>
        <taxon>Sphingobium</taxon>
    </lineage>
</organism>
<protein>
    <recommendedName>
        <fullName evidence="3">Mercuric transport protein MerT</fullName>
    </recommendedName>
    <alternativeName>
        <fullName evidence="13">Mercury ion transport protein</fullName>
    </alternativeName>
</protein>
<feature type="transmembrane region" description="Helical" evidence="15">
    <location>
        <begin position="49"/>
        <end position="81"/>
    </location>
</feature>
<comment type="function">
    <text evidence="14">Involved in mercury resistance. Probably transfers a mercuric ion from the periplasmic Hg(2+)-binding protein MerP to the cytoplasmic mercuric reductase MerA.</text>
</comment>
<evidence type="ECO:0000256" key="4">
    <source>
        <dbReference type="ARBA" id="ARBA00022448"/>
    </source>
</evidence>
<keyword evidence="5" id="KW-0475">Mercuric resistance</keyword>
<keyword evidence="9" id="KW-0479">Metal-binding</keyword>
<dbReference type="EMBL" id="JAUQOM010000018">
    <property type="protein sequence ID" value="MDO7837206.1"/>
    <property type="molecule type" value="Genomic_DNA"/>
</dbReference>
<accession>A0ABT8ZUS8</accession>
<evidence type="ECO:0000256" key="9">
    <source>
        <dbReference type="ARBA" id="ARBA00022723"/>
    </source>
</evidence>
<keyword evidence="8 15" id="KW-0812">Transmembrane</keyword>
<evidence type="ECO:0000256" key="11">
    <source>
        <dbReference type="ARBA" id="ARBA00022989"/>
    </source>
</evidence>
<evidence type="ECO:0000256" key="5">
    <source>
        <dbReference type="ARBA" id="ARBA00022466"/>
    </source>
</evidence>
<feature type="transmembrane region" description="Helical" evidence="15">
    <location>
        <begin position="93"/>
        <end position="113"/>
    </location>
</feature>
<sequence length="157" mass="17029">MKLPLEPVVTTELTLRITKSKERIYAVASTPEQGHPATPKPAKGERTNWLAASALIGAGLASACCVVPLLLVTLGISGAWIANLTALEPYKPYVAAVTLTLLGFGFWHVYFKPKPPCEDGSRCARPQSARTTKALLWLGLAIVILALTIGWWAPWFY</sequence>
<name>A0ABT8ZUS8_9SPHN</name>
<proteinExistence type="inferred from homology"/>
<evidence type="ECO:0000256" key="7">
    <source>
        <dbReference type="ARBA" id="ARBA00022519"/>
    </source>
</evidence>
<evidence type="ECO:0000256" key="3">
    <source>
        <dbReference type="ARBA" id="ARBA00017053"/>
    </source>
</evidence>
<dbReference type="RefSeq" id="WP_304537507.1">
    <property type="nucleotide sequence ID" value="NZ_JAUQOM010000018.1"/>
</dbReference>
<dbReference type="Pfam" id="PF02411">
    <property type="entry name" value="MerT"/>
    <property type="match status" value="1"/>
</dbReference>
<reference evidence="16" key="1">
    <citation type="submission" date="2023-07" db="EMBL/GenBank/DDBJ databases">
        <title>Bacterial whole genome sequence for Sphingobium sp. HBC34.</title>
        <authorList>
            <person name="Le V."/>
            <person name="Ko S.-R."/>
            <person name="Ahn C.-Y."/>
            <person name="Oh H.-M."/>
        </authorList>
    </citation>
    <scope>NUCLEOTIDE SEQUENCE</scope>
    <source>
        <strain evidence="16">HBC34</strain>
    </source>
</reference>
<keyword evidence="4" id="KW-0813">Transport</keyword>
<keyword evidence="10" id="KW-0476">Mercury</keyword>
<evidence type="ECO:0000256" key="8">
    <source>
        <dbReference type="ARBA" id="ARBA00022692"/>
    </source>
</evidence>
<comment type="subcellular location">
    <subcellularLocation>
        <location evidence="1">Cell inner membrane</location>
        <topology evidence="1">Multi-pass membrane protein</topology>
    </subcellularLocation>
</comment>
<dbReference type="Proteomes" id="UP001176471">
    <property type="component" value="Unassembled WGS sequence"/>
</dbReference>
<keyword evidence="17" id="KW-1185">Reference proteome</keyword>